<name>A0A382FP28_9ZZZZ</name>
<evidence type="ECO:0000313" key="1">
    <source>
        <dbReference type="EMBL" id="SVB64818.1"/>
    </source>
</evidence>
<gene>
    <name evidence="1" type="ORF">METZ01_LOCUS217672</name>
</gene>
<accession>A0A382FP28</accession>
<dbReference type="AlphaFoldDB" id="A0A382FP28"/>
<protein>
    <submittedName>
        <fullName evidence="1">Uncharacterized protein</fullName>
    </submittedName>
</protein>
<sequence length="69" mass="7917">MRLTTLCIDRWGICAPMEDNLLTEVDQPLVLILLNIFLIQPFLPPYLPPNDQLSWEPDCEELVGVTHGR</sequence>
<proteinExistence type="predicted"/>
<reference evidence="1" key="1">
    <citation type="submission" date="2018-05" db="EMBL/GenBank/DDBJ databases">
        <authorList>
            <person name="Lanie J.A."/>
            <person name="Ng W.-L."/>
            <person name="Kazmierczak K.M."/>
            <person name="Andrzejewski T.M."/>
            <person name="Davidsen T.M."/>
            <person name="Wayne K.J."/>
            <person name="Tettelin H."/>
            <person name="Glass J.I."/>
            <person name="Rusch D."/>
            <person name="Podicherti R."/>
            <person name="Tsui H.-C.T."/>
            <person name="Winkler M.E."/>
        </authorList>
    </citation>
    <scope>NUCLEOTIDE SEQUENCE</scope>
</reference>
<organism evidence="1">
    <name type="scientific">marine metagenome</name>
    <dbReference type="NCBI Taxonomy" id="408172"/>
    <lineage>
        <taxon>unclassified sequences</taxon>
        <taxon>metagenomes</taxon>
        <taxon>ecological metagenomes</taxon>
    </lineage>
</organism>
<dbReference type="EMBL" id="UINC01051086">
    <property type="protein sequence ID" value="SVB64818.1"/>
    <property type="molecule type" value="Genomic_DNA"/>
</dbReference>